<dbReference type="OrthoDB" id="407298at2759"/>
<evidence type="ECO:0000256" key="4">
    <source>
        <dbReference type="ARBA" id="ARBA00022723"/>
    </source>
</evidence>
<feature type="chain" id="PRO_5017246484" evidence="8">
    <location>
        <begin position="19"/>
        <end position="256"/>
    </location>
</feature>
<keyword evidence="8" id="KW-0732">Signal</keyword>
<dbReference type="Proteomes" id="UP000266272">
    <property type="component" value="Unassembled WGS sequence"/>
</dbReference>
<keyword evidence="2 10" id="KW-0575">Peroxidase</keyword>
<dbReference type="STRING" id="490622.A0A395NX40"/>
<evidence type="ECO:0000256" key="1">
    <source>
        <dbReference type="ARBA" id="ARBA00001970"/>
    </source>
</evidence>
<keyword evidence="11" id="KW-1185">Reference proteome</keyword>
<evidence type="ECO:0000256" key="6">
    <source>
        <dbReference type="ARBA" id="ARBA00023004"/>
    </source>
</evidence>
<dbReference type="GO" id="GO:0046872">
    <property type="term" value="F:metal ion binding"/>
    <property type="evidence" value="ECO:0007669"/>
    <property type="project" value="UniProtKB-KW"/>
</dbReference>
<gene>
    <name evidence="10" type="ORF">TARUN_1544</name>
</gene>
<proteinExistence type="inferred from homology"/>
<evidence type="ECO:0000313" key="10">
    <source>
        <dbReference type="EMBL" id="RFU80659.1"/>
    </source>
</evidence>
<feature type="signal peptide" evidence="8">
    <location>
        <begin position="1"/>
        <end position="18"/>
    </location>
</feature>
<dbReference type="PANTHER" id="PTHR33577">
    <property type="entry name" value="STERIGMATOCYSTIN BIOSYNTHESIS PEROXIDASE STCC-RELATED"/>
    <property type="match status" value="1"/>
</dbReference>
<dbReference type="Gene3D" id="1.10.489.10">
    <property type="entry name" value="Chloroperoxidase-like"/>
    <property type="match status" value="1"/>
</dbReference>
<feature type="domain" description="Heme haloperoxidase family profile" evidence="9">
    <location>
        <begin position="21"/>
        <end position="228"/>
    </location>
</feature>
<dbReference type="Pfam" id="PF01328">
    <property type="entry name" value="Peroxidase_2"/>
    <property type="match status" value="1"/>
</dbReference>
<dbReference type="PROSITE" id="PS51405">
    <property type="entry name" value="HEME_HALOPEROXIDASE"/>
    <property type="match status" value="1"/>
</dbReference>
<keyword evidence="4" id="KW-0479">Metal-binding</keyword>
<protein>
    <submittedName>
        <fullName evidence="10">Chloroperoxidase</fullName>
    </submittedName>
</protein>
<evidence type="ECO:0000256" key="7">
    <source>
        <dbReference type="ARBA" id="ARBA00025795"/>
    </source>
</evidence>
<evidence type="ECO:0000256" key="2">
    <source>
        <dbReference type="ARBA" id="ARBA00022559"/>
    </source>
</evidence>
<keyword evidence="6" id="KW-0408">Iron</keyword>
<organism evidence="10 11">
    <name type="scientific">Trichoderma arundinaceum</name>
    <dbReference type="NCBI Taxonomy" id="490622"/>
    <lineage>
        <taxon>Eukaryota</taxon>
        <taxon>Fungi</taxon>
        <taxon>Dikarya</taxon>
        <taxon>Ascomycota</taxon>
        <taxon>Pezizomycotina</taxon>
        <taxon>Sordariomycetes</taxon>
        <taxon>Hypocreomycetidae</taxon>
        <taxon>Hypocreales</taxon>
        <taxon>Hypocreaceae</taxon>
        <taxon>Trichoderma</taxon>
    </lineage>
</organism>
<accession>A0A395NX40</accession>
<dbReference type="SUPFAM" id="SSF47571">
    <property type="entry name" value="Cloroperoxidase"/>
    <property type="match status" value="1"/>
</dbReference>
<reference evidence="10 11" key="1">
    <citation type="journal article" date="2018" name="PLoS Pathog.">
        <title>Evolution of structural diversity of trichothecenes, a family of toxins produced by plant pathogenic and entomopathogenic fungi.</title>
        <authorList>
            <person name="Proctor R.H."/>
            <person name="McCormick S.P."/>
            <person name="Kim H.S."/>
            <person name="Cardoza R.E."/>
            <person name="Stanley A.M."/>
            <person name="Lindo L."/>
            <person name="Kelly A."/>
            <person name="Brown D.W."/>
            <person name="Lee T."/>
            <person name="Vaughan M.M."/>
            <person name="Alexander N.J."/>
            <person name="Busman M."/>
            <person name="Gutierrez S."/>
        </authorList>
    </citation>
    <scope>NUCLEOTIDE SEQUENCE [LARGE SCALE GENOMIC DNA]</scope>
    <source>
        <strain evidence="10 11">IBT 40837</strain>
    </source>
</reference>
<sequence>MILYGAIWFVVFASAAYASVQVQPWMPPGPQDSRGPCPMLNTLANHGYIGRNITATQIEDAFTKFLNIEAEFATAAKEFTRAWGHDHFNLDDLNAPDILQHIASLTRDDYTSQHPHLKPSLLRIELLLADSPTSFVNIDSIAKTRLRVQTESEPNALSDNQITAALTEAAMVLVMMSDHTPDATINPPLSAYQGPKDRIRAWFEQERFPLEFGWQPSKRMIKLADLEPAIKGIVKSMEQQEQKGHQSRIGLKIHIG</sequence>
<evidence type="ECO:0000256" key="5">
    <source>
        <dbReference type="ARBA" id="ARBA00023002"/>
    </source>
</evidence>
<dbReference type="AlphaFoldDB" id="A0A395NX40"/>
<keyword evidence="3" id="KW-0349">Heme</keyword>
<keyword evidence="5" id="KW-0560">Oxidoreductase</keyword>
<evidence type="ECO:0000256" key="8">
    <source>
        <dbReference type="SAM" id="SignalP"/>
    </source>
</evidence>
<comment type="caution">
    <text evidence="10">The sequence shown here is derived from an EMBL/GenBank/DDBJ whole genome shotgun (WGS) entry which is preliminary data.</text>
</comment>
<evidence type="ECO:0000259" key="9">
    <source>
        <dbReference type="PROSITE" id="PS51405"/>
    </source>
</evidence>
<comment type="similarity">
    <text evidence="7">Belongs to the chloroperoxidase family.</text>
</comment>
<evidence type="ECO:0000256" key="3">
    <source>
        <dbReference type="ARBA" id="ARBA00022617"/>
    </source>
</evidence>
<evidence type="ECO:0000313" key="11">
    <source>
        <dbReference type="Proteomes" id="UP000266272"/>
    </source>
</evidence>
<name>A0A395NX40_TRIAR</name>
<dbReference type="PANTHER" id="PTHR33577:SF9">
    <property type="entry name" value="PEROXIDASE STCC"/>
    <property type="match status" value="1"/>
</dbReference>
<dbReference type="GO" id="GO:0004601">
    <property type="term" value="F:peroxidase activity"/>
    <property type="evidence" value="ECO:0007669"/>
    <property type="project" value="UniProtKB-KW"/>
</dbReference>
<comment type="cofactor">
    <cofactor evidence="1">
        <name>heme b</name>
        <dbReference type="ChEBI" id="CHEBI:60344"/>
    </cofactor>
</comment>
<dbReference type="InterPro" id="IPR000028">
    <property type="entry name" value="Chloroperoxidase"/>
</dbReference>
<dbReference type="EMBL" id="PXOA01000101">
    <property type="protein sequence ID" value="RFU80659.1"/>
    <property type="molecule type" value="Genomic_DNA"/>
</dbReference>
<dbReference type="InterPro" id="IPR036851">
    <property type="entry name" value="Chloroperoxidase-like_sf"/>
</dbReference>